<dbReference type="GO" id="GO:0004252">
    <property type="term" value="F:serine-type endopeptidase activity"/>
    <property type="evidence" value="ECO:0007669"/>
    <property type="project" value="UniProtKB-UniRule"/>
</dbReference>
<dbReference type="GO" id="GO:0016020">
    <property type="term" value="C:membrane"/>
    <property type="evidence" value="ECO:0007669"/>
    <property type="project" value="InterPro"/>
</dbReference>
<dbReference type="PROSITE" id="PS51892">
    <property type="entry name" value="SUBTILASE"/>
    <property type="match status" value="1"/>
</dbReference>
<evidence type="ECO:0000259" key="10">
    <source>
        <dbReference type="Pfam" id="PF00082"/>
    </source>
</evidence>
<dbReference type="InterPro" id="IPR023828">
    <property type="entry name" value="Peptidase_S8_Ser-AS"/>
</dbReference>
<dbReference type="InterPro" id="IPR000209">
    <property type="entry name" value="Peptidase_S8/S53_dom"/>
</dbReference>
<feature type="active site" description="Charge relay system" evidence="6 7">
    <location>
        <position position="178"/>
    </location>
</feature>
<evidence type="ECO:0000256" key="9">
    <source>
        <dbReference type="SAM" id="SignalP"/>
    </source>
</evidence>
<keyword evidence="13" id="KW-1185">Reference proteome</keyword>
<evidence type="ECO:0000256" key="5">
    <source>
        <dbReference type="ARBA" id="ARBA00022825"/>
    </source>
</evidence>
<dbReference type="PANTHER" id="PTHR43806:SF66">
    <property type="entry name" value="SERIN ENDOPEPTIDASE"/>
    <property type="match status" value="1"/>
</dbReference>
<gene>
    <name evidence="12" type="ORF">CMUS01_10161</name>
</gene>
<dbReference type="GO" id="GO:0006508">
    <property type="term" value="P:proteolysis"/>
    <property type="evidence" value="ECO:0007669"/>
    <property type="project" value="UniProtKB-KW"/>
</dbReference>
<protein>
    <submittedName>
        <fullName evidence="12">Subtilisin-like serine protease pr1c</fullName>
    </submittedName>
</protein>
<evidence type="ECO:0000256" key="7">
    <source>
        <dbReference type="PROSITE-ProRule" id="PRU01240"/>
    </source>
</evidence>
<dbReference type="PROSITE" id="PS00138">
    <property type="entry name" value="SUBTILASE_SER"/>
    <property type="match status" value="1"/>
</dbReference>
<dbReference type="Gene3D" id="2.60.40.1710">
    <property type="entry name" value="Subtilisin-like superfamily"/>
    <property type="match status" value="1"/>
</dbReference>
<reference evidence="12" key="1">
    <citation type="journal article" date="2020" name="Phytopathology">
        <title>Genome Sequence Resources of Colletotrichum truncatum, C. plurivorum, C. musicola, and C. sojae: Four Species Pathogenic to Soybean (Glycine max).</title>
        <authorList>
            <person name="Rogerio F."/>
            <person name="Boufleur T.R."/>
            <person name="Ciampi-Guillardi M."/>
            <person name="Sukno S.A."/>
            <person name="Thon M.R."/>
            <person name="Massola Junior N.S."/>
            <person name="Baroncelli R."/>
        </authorList>
    </citation>
    <scope>NUCLEOTIDE SEQUENCE</scope>
    <source>
        <strain evidence="12">LFN0074</strain>
    </source>
</reference>
<accession>A0A8H6K4A4</accession>
<feature type="signal peptide" evidence="9">
    <location>
        <begin position="1"/>
        <end position="26"/>
    </location>
</feature>
<keyword evidence="2 7" id="KW-0645">Protease</keyword>
<feature type="active site" description="Charge relay system" evidence="6 7">
    <location>
        <position position="557"/>
    </location>
</feature>
<evidence type="ECO:0000256" key="2">
    <source>
        <dbReference type="ARBA" id="ARBA00022670"/>
    </source>
</evidence>
<keyword evidence="3 9" id="KW-0732">Signal</keyword>
<proteinExistence type="inferred from homology"/>
<dbReference type="Pfam" id="PF06280">
    <property type="entry name" value="fn3_5"/>
    <property type="match status" value="1"/>
</dbReference>
<dbReference type="AlphaFoldDB" id="A0A8H6K4A4"/>
<dbReference type="Gene3D" id="3.40.50.200">
    <property type="entry name" value="Peptidase S8/S53 domain"/>
    <property type="match status" value="2"/>
</dbReference>
<evidence type="ECO:0000256" key="3">
    <source>
        <dbReference type="ARBA" id="ARBA00022729"/>
    </source>
</evidence>
<dbReference type="OrthoDB" id="10256524at2759"/>
<dbReference type="PANTHER" id="PTHR43806">
    <property type="entry name" value="PEPTIDASE S8"/>
    <property type="match status" value="1"/>
</dbReference>
<comment type="similarity">
    <text evidence="1 7">Belongs to the peptidase S8 family.</text>
</comment>
<dbReference type="PRINTS" id="PR00723">
    <property type="entry name" value="SUBTILISIN"/>
</dbReference>
<organism evidence="12 13">
    <name type="scientific">Colletotrichum musicola</name>
    <dbReference type="NCBI Taxonomy" id="2175873"/>
    <lineage>
        <taxon>Eukaryota</taxon>
        <taxon>Fungi</taxon>
        <taxon>Dikarya</taxon>
        <taxon>Ascomycota</taxon>
        <taxon>Pezizomycotina</taxon>
        <taxon>Sordariomycetes</taxon>
        <taxon>Hypocreomycetidae</taxon>
        <taxon>Glomerellales</taxon>
        <taxon>Glomerellaceae</taxon>
        <taxon>Colletotrichum</taxon>
        <taxon>Colletotrichum orchidearum species complex</taxon>
    </lineage>
</organism>
<feature type="domain" description="Peptidase S8/S53" evidence="10">
    <location>
        <begin position="169"/>
        <end position="601"/>
    </location>
</feature>
<evidence type="ECO:0000313" key="13">
    <source>
        <dbReference type="Proteomes" id="UP000639643"/>
    </source>
</evidence>
<dbReference type="InterPro" id="IPR050131">
    <property type="entry name" value="Peptidase_S8_subtilisin-like"/>
</dbReference>
<sequence length="915" mass="97330">MLPKMRSSSWVLPFVTLLTQTAAARGGDVFVLEFSDAPPAEPLAAVEQGLLDAGFACTVSPRQAFDTSLFTGVSVLADCTTKPPGTSVMDAMNSLDFVKKAWPALRDIKPAPPTVPGQRPADALHHGAASPAEGLQKRQSRNDTLLELDTMPTHIDTGVTKVHAQNVTGAGVRIAVIDSGFDLAAPGLSLTRVAYNYNYAEAAENFSSNETCVPWLHGTHVLGIIAADSPERRFGIVGVAPEATVELHGLEACDGSDSGGLDTLMAAIVAADRRGVDMIMIGYAIPLAFEDEPMARIVSAVVANGTAVTVGSGNSGPGPFTGGSPAGAPGATAVGSSDNSATPYYTWRLNYTSPSDSGFLRFTPSLLSDFPRGNNLTLWMPASPEDLPAGCNPAPADFTPPADPANTIMLIDEEHCWLDPKNTSNRLALALGVPYVLRYQPASTTVADGMQWVPRFAEFSRQYNGIARITNDDATYLKSLLSAGPVTLSVPGRLEDDAHEEVLYRENDLSGGLATFFSSWGPTVEGRSYPSFIAPGENILSTFLHRYGGVAVVGGTSMSNPFAVGVYALVKQRHPEYTPNNLLSVVASTAKPLQFVNANRQKSDYLAPVFQQGGGLVDAFAAVNTPSLVNVSSLDFNDTANRPSVLTFTLKNMGSESIDYTLGHVGAASGYILSAGGAYTLVGDDTLPIYADVDISPSTLALSPGSSAEVSVSIKSNPSLPDADRRGVYFGGYISITPSTPSANLTLPYTGFATPLTSIPMINPESSYLVTVDPATNVDTRLEPDAVVTCLYNASIPLPDWPVDCEPGWPGFRRLFVTQSRNFTYDLVSAATGEDILPSTFASNPNEYFSPSTWWVWNGSEEDRKFIPPGSYFWRLRALRLNGDAGREEHWDTWESGNWTLAYSPESVGLPSGTA</sequence>
<dbReference type="InterPro" id="IPR015500">
    <property type="entry name" value="Peptidase_S8_subtilisin-rel"/>
</dbReference>
<dbReference type="Proteomes" id="UP000639643">
    <property type="component" value="Unassembled WGS sequence"/>
</dbReference>
<evidence type="ECO:0000259" key="11">
    <source>
        <dbReference type="Pfam" id="PF06280"/>
    </source>
</evidence>
<feature type="chain" id="PRO_5034470875" evidence="9">
    <location>
        <begin position="27"/>
        <end position="915"/>
    </location>
</feature>
<evidence type="ECO:0000256" key="6">
    <source>
        <dbReference type="PIRSR" id="PIRSR615500-1"/>
    </source>
</evidence>
<dbReference type="InterPro" id="IPR036852">
    <property type="entry name" value="Peptidase_S8/S53_dom_sf"/>
</dbReference>
<feature type="region of interest" description="Disordered" evidence="8">
    <location>
        <begin position="109"/>
        <end position="139"/>
    </location>
</feature>
<evidence type="ECO:0000313" key="12">
    <source>
        <dbReference type="EMBL" id="KAF6824609.1"/>
    </source>
</evidence>
<evidence type="ECO:0000256" key="8">
    <source>
        <dbReference type="SAM" id="MobiDB-lite"/>
    </source>
</evidence>
<comment type="caution">
    <text evidence="12">The sequence shown here is derived from an EMBL/GenBank/DDBJ whole genome shotgun (WGS) entry which is preliminary data.</text>
</comment>
<keyword evidence="4 7" id="KW-0378">Hydrolase</keyword>
<feature type="active site" description="Charge relay system" evidence="6 7">
    <location>
        <position position="217"/>
    </location>
</feature>
<evidence type="ECO:0000256" key="4">
    <source>
        <dbReference type="ARBA" id="ARBA00022801"/>
    </source>
</evidence>
<dbReference type="InterPro" id="IPR010435">
    <property type="entry name" value="C5a/SBT2-like_Fn3"/>
</dbReference>
<keyword evidence="5 7" id="KW-0720">Serine protease</keyword>
<feature type="domain" description="C5a peptidase/Subtilisin-like protease SBT2-like Fn3-like" evidence="11">
    <location>
        <begin position="636"/>
        <end position="750"/>
    </location>
</feature>
<name>A0A8H6K4A4_9PEZI</name>
<dbReference type="Pfam" id="PF00082">
    <property type="entry name" value="Peptidase_S8"/>
    <property type="match status" value="1"/>
</dbReference>
<dbReference type="SUPFAM" id="SSF52743">
    <property type="entry name" value="Subtilisin-like"/>
    <property type="match status" value="1"/>
</dbReference>
<evidence type="ECO:0000256" key="1">
    <source>
        <dbReference type="ARBA" id="ARBA00011073"/>
    </source>
</evidence>
<dbReference type="EMBL" id="WIGM01000460">
    <property type="protein sequence ID" value="KAF6824609.1"/>
    <property type="molecule type" value="Genomic_DNA"/>
</dbReference>